<keyword evidence="2" id="KW-1185">Reference proteome</keyword>
<dbReference type="GeneID" id="4705964"/>
<gene>
    <name evidence="1" type="ORF">ACLA_062150</name>
</gene>
<dbReference type="eggNOG" id="KOG2317">
    <property type="taxonomic scope" value="Eukaryota"/>
</dbReference>
<dbReference type="EMBL" id="DS027050">
    <property type="protein sequence ID" value="EAW12252.1"/>
    <property type="molecule type" value="Genomic_DNA"/>
</dbReference>
<dbReference type="PANTHER" id="PTHR43857:SF1">
    <property type="entry name" value="YJGH FAMILY PROTEIN"/>
    <property type="match status" value="1"/>
</dbReference>
<name>A1CCJ5_ASPCL</name>
<sequence length="151" mass="15765">MSTTVTTSPNGKKQLYATSSPYEDIIGYYRAVRHGAHIFVAGTTAVDPTSPASAPQLLYPGDAKNQTIVALRESVKAVEALGGTGAASVVRVKMFVARSEDCMAVGEGFREVLGKQQGGGMGAAATMIVVQNGFVNPEMLVEVEVDAIADE</sequence>
<dbReference type="OMA" id="VRVKMFV"/>
<organism evidence="1 2">
    <name type="scientific">Aspergillus clavatus (strain ATCC 1007 / CBS 513.65 / DSM 816 / NCTC 3887 / NRRL 1 / QM 1276 / 107)</name>
    <dbReference type="NCBI Taxonomy" id="344612"/>
    <lineage>
        <taxon>Eukaryota</taxon>
        <taxon>Fungi</taxon>
        <taxon>Dikarya</taxon>
        <taxon>Ascomycota</taxon>
        <taxon>Pezizomycotina</taxon>
        <taxon>Eurotiomycetes</taxon>
        <taxon>Eurotiomycetidae</taxon>
        <taxon>Eurotiales</taxon>
        <taxon>Aspergillaceae</taxon>
        <taxon>Aspergillus</taxon>
        <taxon>Aspergillus subgen. Fumigati</taxon>
    </lineage>
</organism>
<dbReference type="KEGG" id="act:ACLA_062150"/>
<dbReference type="Proteomes" id="UP000006701">
    <property type="component" value="Unassembled WGS sequence"/>
</dbReference>
<reference evidence="1 2" key="1">
    <citation type="journal article" date="2008" name="PLoS Genet.">
        <title>Genomic islands in the pathogenic filamentous fungus Aspergillus fumigatus.</title>
        <authorList>
            <person name="Fedorova N.D."/>
            <person name="Khaldi N."/>
            <person name="Joardar V.S."/>
            <person name="Maiti R."/>
            <person name="Amedeo P."/>
            <person name="Anderson M.J."/>
            <person name="Crabtree J."/>
            <person name="Silva J.C."/>
            <person name="Badger J.H."/>
            <person name="Albarraq A."/>
            <person name="Angiuoli S."/>
            <person name="Bussey H."/>
            <person name="Bowyer P."/>
            <person name="Cotty P.J."/>
            <person name="Dyer P.S."/>
            <person name="Egan A."/>
            <person name="Galens K."/>
            <person name="Fraser-Liggett C.M."/>
            <person name="Haas B.J."/>
            <person name="Inman J.M."/>
            <person name="Kent R."/>
            <person name="Lemieux S."/>
            <person name="Malavazi I."/>
            <person name="Orvis J."/>
            <person name="Roemer T."/>
            <person name="Ronning C.M."/>
            <person name="Sundaram J.P."/>
            <person name="Sutton G."/>
            <person name="Turner G."/>
            <person name="Venter J.C."/>
            <person name="White O.R."/>
            <person name="Whitty B.R."/>
            <person name="Youngman P."/>
            <person name="Wolfe K.H."/>
            <person name="Goldman G.H."/>
            <person name="Wortman J.R."/>
            <person name="Jiang B."/>
            <person name="Denning D.W."/>
            <person name="Nierman W.C."/>
        </authorList>
    </citation>
    <scope>NUCLEOTIDE SEQUENCE [LARGE SCALE GENOMIC DNA]</scope>
    <source>
        <strain evidence="2">ATCC 1007 / CBS 513.65 / DSM 816 / NCTC 3887 / NRRL 1</strain>
    </source>
</reference>
<dbReference type="OrthoDB" id="686384at2759"/>
<dbReference type="Pfam" id="PF01042">
    <property type="entry name" value="Ribonuc_L-PSP"/>
    <property type="match status" value="1"/>
</dbReference>
<evidence type="ECO:0000313" key="1">
    <source>
        <dbReference type="EMBL" id="EAW12252.1"/>
    </source>
</evidence>
<protein>
    <submittedName>
        <fullName evidence="1">L-PSP family endoribonuclease, putative</fullName>
    </submittedName>
</protein>
<dbReference type="HOGENOM" id="CLU_100715_5_2_1"/>
<dbReference type="InterPro" id="IPR035959">
    <property type="entry name" value="RutC-like_sf"/>
</dbReference>
<dbReference type="InterPro" id="IPR006175">
    <property type="entry name" value="YjgF/YER057c/UK114"/>
</dbReference>
<dbReference type="PANTHER" id="PTHR43857">
    <property type="entry name" value="BLR7761 PROTEIN"/>
    <property type="match status" value="1"/>
</dbReference>
<dbReference type="AlphaFoldDB" id="A1CCJ5"/>
<dbReference type="RefSeq" id="XP_001273678.1">
    <property type="nucleotide sequence ID" value="XM_001273677.1"/>
</dbReference>
<accession>A1CCJ5</accession>
<dbReference type="SUPFAM" id="SSF55298">
    <property type="entry name" value="YjgF-like"/>
    <property type="match status" value="1"/>
</dbReference>
<evidence type="ECO:0000313" key="2">
    <source>
        <dbReference type="Proteomes" id="UP000006701"/>
    </source>
</evidence>
<proteinExistence type="predicted"/>
<dbReference type="VEuPathDB" id="FungiDB:ACLA_062150"/>
<dbReference type="Gene3D" id="3.30.1330.40">
    <property type="entry name" value="RutC-like"/>
    <property type="match status" value="1"/>
</dbReference>